<name>F4L3I4_HALH1</name>
<dbReference type="PANTHER" id="PTHR46708">
    <property type="entry name" value="TENASCIN"/>
    <property type="match status" value="1"/>
</dbReference>
<dbReference type="AlphaFoldDB" id="F4L3I4"/>
<dbReference type="Pfam" id="PF18962">
    <property type="entry name" value="Por_Secre_tail"/>
    <property type="match status" value="1"/>
</dbReference>
<reference evidence="4 5" key="1">
    <citation type="journal article" date="2011" name="Stand. Genomic Sci.">
        <title>Complete genome sequence of Haliscomenobacter hydrossis type strain (O).</title>
        <authorList>
            <consortium name="US DOE Joint Genome Institute (JGI-PGF)"/>
            <person name="Daligault H."/>
            <person name="Lapidus A."/>
            <person name="Zeytun A."/>
            <person name="Nolan M."/>
            <person name="Lucas S."/>
            <person name="Del Rio T.G."/>
            <person name="Tice H."/>
            <person name="Cheng J.F."/>
            <person name="Tapia R."/>
            <person name="Han C."/>
            <person name="Goodwin L."/>
            <person name="Pitluck S."/>
            <person name="Liolios K."/>
            <person name="Pagani I."/>
            <person name="Ivanova N."/>
            <person name="Huntemann M."/>
            <person name="Mavromatis K."/>
            <person name="Mikhailova N."/>
            <person name="Pati A."/>
            <person name="Chen A."/>
            <person name="Palaniappan K."/>
            <person name="Land M."/>
            <person name="Hauser L."/>
            <person name="Brambilla E.M."/>
            <person name="Rohde M."/>
            <person name="Verbarg S."/>
            <person name="Goker M."/>
            <person name="Bristow J."/>
            <person name="Eisen J.A."/>
            <person name="Markowitz V."/>
            <person name="Hugenholtz P."/>
            <person name="Kyrpides N.C."/>
            <person name="Klenk H.P."/>
            <person name="Woyke T."/>
        </authorList>
    </citation>
    <scope>NUCLEOTIDE SEQUENCE [LARGE SCALE GENOMIC DNA]</scope>
    <source>
        <strain evidence="5">ATCC 27775 / DSM 1100 / LMG 10767 / O</strain>
    </source>
</reference>
<gene>
    <name evidence="4" type="ordered locus">Halhy_5135</name>
</gene>
<keyword evidence="2" id="KW-0732">Signal</keyword>
<protein>
    <submittedName>
        <fullName evidence="4">Fibronectin type III domain protein</fullName>
    </submittedName>
</protein>
<dbReference type="SUPFAM" id="SSF49265">
    <property type="entry name" value="Fibronectin type III"/>
    <property type="match status" value="2"/>
</dbReference>
<dbReference type="EMBL" id="CP002691">
    <property type="protein sequence ID" value="AEE52961.1"/>
    <property type="molecule type" value="Genomic_DNA"/>
</dbReference>
<dbReference type="STRING" id="760192.Halhy_5135"/>
<accession>F4L3I4</accession>
<evidence type="ECO:0000259" key="3">
    <source>
        <dbReference type="PROSITE" id="PS50853"/>
    </source>
</evidence>
<keyword evidence="5" id="KW-1185">Reference proteome</keyword>
<evidence type="ECO:0000256" key="1">
    <source>
        <dbReference type="ARBA" id="ARBA00022737"/>
    </source>
</evidence>
<dbReference type="InterPro" id="IPR003961">
    <property type="entry name" value="FN3_dom"/>
</dbReference>
<dbReference type="InterPro" id="IPR026444">
    <property type="entry name" value="Secre_tail"/>
</dbReference>
<reference key="2">
    <citation type="submission" date="2011-04" db="EMBL/GenBank/DDBJ databases">
        <title>Complete sequence of chromosome of Haliscomenobacter hydrossis DSM 1100.</title>
        <authorList>
            <consortium name="US DOE Joint Genome Institute (JGI-PGF)"/>
            <person name="Lucas S."/>
            <person name="Han J."/>
            <person name="Lapidus A."/>
            <person name="Bruce D."/>
            <person name="Goodwin L."/>
            <person name="Pitluck S."/>
            <person name="Peters L."/>
            <person name="Kyrpides N."/>
            <person name="Mavromatis K."/>
            <person name="Ivanova N."/>
            <person name="Ovchinnikova G."/>
            <person name="Pagani I."/>
            <person name="Daligault H."/>
            <person name="Detter J.C."/>
            <person name="Han C."/>
            <person name="Land M."/>
            <person name="Hauser L."/>
            <person name="Markowitz V."/>
            <person name="Cheng J.-F."/>
            <person name="Hugenholtz P."/>
            <person name="Woyke T."/>
            <person name="Wu D."/>
            <person name="Verbarg S."/>
            <person name="Frueling A."/>
            <person name="Brambilla E."/>
            <person name="Klenk H.-P."/>
            <person name="Eisen J.A."/>
        </authorList>
    </citation>
    <scope>NUCLEOTIDE SEQUENCE</scope>
    <source>
        <strain>DSM 1100</strain>
    </source>
</reference>
<dbReference type="PROSITE" id="PS50853">
    <property type="entry name" value="FN3"/>
    <property type="match status" value="3"/>
</dbReference>
<feature type="domain" description="Fibronectin type-III" evidence="3">
    <location>
        <begin position="36"/>
        <end position="119"/>
    </location>
</feature>
<dbReference type="CDD" id="cd00063">
    <property type="entry name" value="FN3"/>
    <property type="match status" value="3"/>
</dbReference>
<feature type="signal peptide" evidence="2">
    <location>
        <begin position="1"/>
        <end position="31"/>
    </location>
</feature>
<organism evidence="4 5">
    <name type="scientific">Haliscomenobacter hydrossis (strain ATCC 27775 / DSM 1100 / LMG 10767 / O)</name>
    <dbReference type="NCBI Taxonomy" id="760192"/>
    <lineage>
        <taxon>Bacteria</taxon>
        <taxon>Pseudomonadati</taxon>
        <taxon>Bacteroidota</taxon>
        <taxon>Saprospiria</taxon>
        <taxon>Saprospirales</taxon>
        <taxon>Haliscomenobacteraceae</taxon>
        <taxon>Haliscomenobacter</taxon>
    </lineage>
</organism>
<sequence>MHMARILFPNAIIRTVALLLLLWGSIATAQAQGCSQPSNLNSNVFSPGSVSLRWSAIQGARSYTLQYRLGNAGAWTIGGTITATNLTLSNLLPERVYTWRVKASCSTYSSVATFNSGGGVGGNTACSSPSNQQATTLSPSSVSLSWSAIEGSFNYTVQYRRSNVSAWTTAGSVPGTNLTLSGLVANTEYNWRVKASCSVYSSIDKFNTGSTTVGGGTGTGGGSTSCSAPSNTNTNVVLPTSAQVSWEPQGGALNYTVQYRLATSSTYITVGTVTAANATITGLQAGREYVWRVKANCSPNGSDVQFSTPFAFTSTTAAAPLSNQANLRLFPNPVTTDVVHIQTEATGGQLFILNSAGQVLANELITDGVQTLDVSRLNNGLYFIRVQQAGGKNQVQKLVVAR</sequence>
<dbReference type="KEGG" id="hhy:Halhy_5135"/>
<evidence type="ECO:0000313" key="4">
    <source>
        <dbReference type="EMBL" id="AEE52961.1"/>
    </source>
</evidence>
<evidence type="ECO:0000313" key="5">
    <source>
        <dbReference type="Proteomes" id="UP000008461"/>
    </source>
</evidence>
<proteinExistence type="predicted"/>
<dbReference type="InterPro" id="IPR036116">
    <property type="entry name" value="FN3_sf"/>
</dbReference>
<dbReference type="InterPro" id="IPR013783">
    <property type="entry name" value="Ig-like_fold"/>
</dbReference>
<feature type="domain" description="Fibronectin type-III" evidence="3">
    <location>
        <begin position="228"/>
        <end position="318"/>
    </location>
</feature>
<feature type="chain" id="PRO_5003310621" evidence="2">
    <location>
        <begin position="32"/>
        <end position="402"/>
    </location>
</feature>
<evidence type="ECO:0000256" key="2">
    <source>
        <dbReference type="SAM" id="SignalP"/>
    </source>
</evidence>
<dbReference type="Gene3D" id="2.60.40.10">
    <property type="entry name" value="Immunoglobulins"/>
    <property type="match status" value="3"/>
</dbReference>
<dbReference type="eggNOG" id="COG4733">
    <property type="taxonomic scope" value="Bacteria"/>
</dbReference>
<dbReference type="HOGENOM" id="CLU_684696_0_0_10"/>
<feature type="domain" description="Fibronectin type-III" evidence="3">
    <location>
        <begin position="128"/>
        <end position="211"/>
    </location>
</feature>
<dbReference type="Proteomes" id="UP000008461">
    <property type="component" value="Chromosome"/>
</dbReference>
<dbReference type="Pfam" id="PF00041">
    <property type="entry name" value="fn3"/>
    <property type="match status" value="3"/>
</dbReference>
<dbReference type="SMART" id="SM00060">
    <property type="entry name" value="FN3"/>
    <property type="match status" value="3"/>
</dbReference>
<dbReference type="PANTHER" id="PTHR46708:SF2">
    <property type="entry name" value="FIBRONECTIN TYPE-III DOMAIN-CONTAINING PROTEIN"/>
    <property type="match status" value="1"/>
</dbReference>
<dbReference type="NCBIfam" id="TIGR04183">
    <property type="entry name" value="Por_Secre_tail"/>
    <property type="match status" value="1"/>
</dbReference>
<dbReference type="InterPro" id="IPR050991">
    <property type="entry name" value="ECM_Regulatory_Proteins"/>
</dbReference>
<keyword evidence="1" id="KW-0677">Repeat</keyword>